<feature type="region of interest" description="Disordered" evidence="1">
    <location>
        <begin position="1"/>
        <end position="33"/>
    </location>
</feature>
<proteinExistence type="predicted"/>
<gene>
    <name evidence="2" type="ORF">P154DRAFT_579420</name>
</gene>
<reference evidence="2" key="1">
    <citation type="journal article" date="2020" name="Stud. Mycol.">
        <title>101 Dothideomycetes genomes: a test case for predicting lifestyles and emergence of pathogens.</title>
        <authorList>
            <person name="Haridas S."/>
            <person name="Albert R."/>
            <person name="Binder M."/>
            <person name="Bloem J."/>
            <person name="Labutti K."/>
            <person name="Salamov A."/>
            <person name="Andreopoulos B."/>
            <person name="Baker S."/>
            <person name="Barry K."/>
            <person name="Bills G."/>
            <person name="Bluhm B."/>
            <person name="Cannon C."/>
            <person name="Castanera R."/>
            <person name="Culley D."/>
            <person name="Daum C."/>
            <person name="Ezra D."/>
            <person name="Gonzalez J."/>
            <person name="Henrissat B."/>
            <person name="Kuo A."/>
            <person name="Liang C."/>
            <person name="Lipzen A."/>
            <person name="Lutzoni F."/>
            <person name="Magnuson J."/>
            <person name="Mondo S."/>
            <person name="Nolan M."/>
            <person name="Ohm R."/>
            <person name="Pangilinan J."/>
            <person name="Park H.-J."/>
            <person name="Ramirez L."/>
            <person name="Alfaro M."/>
            <person name="Sun H."/>
            <person name="Tritt A."/>
            <person name="Yoshinaga Y."/>
            <person name="Zwiers L.-H."/>
            <person name="Turgeon B."/>
            <person name="Goodwin S."/>
            <person name="Spatafora J."/>
            <person name="Crous P."/>
            <person name="Grigoriev I."/>
        </authorList>
    </citation>
    <scope>NUCLEOTIDE SEQUENCE</scope>
    <source>
        <strain evidence="2">CBS 123094</strain>
    </source>
</reference>
<protein>
    <submittedName>
        <fullName evidence="2">Uncharacterized protein</fullName>
    </submittedName>
</protein>
<dbReference type="EMBL" id="ML977619">
    <property type="protein sequence ID" value="KAF1996937.1"/>
    <property type="molecule type" value="Genomic_DNA"/>
</dbReference>
<sequence length="117" mass="13602">MPSPNAEPLSPMPPPVRRPLPPVTPPPPAQQDDSVKHLLEGWIITLEEKTEKVIADPSFPSPDIDNSWNVHWLKEFPDLMHRYTKLKEFLQAQERRLEMESKENRRGLVPLNRRLPN</sequence>
<organism evidence="2 3">
    <name type="scientific">Amniculicola lignicola CBS 123094</name>
    <dbReference type="NCBI Taxonomy" id="1392246"/>
    <lineage>
        <taxon>Eukaryota</taxon>
        <taxon>Fungi</taxon>
        <taxon>Dikarya</taxon>
        <taxon>Ascomycota</taxon>
        <taxon>Pezizomycotina</taxon>
        <taxon>Dothideomycetes</taxon>
        <taxon>Pleosporomycetidae</taxon>
        <taxon>Pleosporales</taxon>
        <taxon>Amniculicolaceae</taxon>
        <taxon>Amniculicola</taxon>
    </lineage>
</organism>
<evidence type="ECO:0000313" key="2">
    <source>
        <dbReference type="EMBL" id="KAF1996937.1"/>
    </source>
</evidence>
<evidence type="ECO:0000313" key="3">
    <source>
        <dbReference type="Proteomes" id="UP000799779"/>
    </source>
</evidence>
<evidence type="ECO:0000256" key="1">
    <source>
        <dbReference type="SAM" id="MobiDB-lite"/>
    </source>
</evidence>
<dbReference type="AlphaFoldDB" id="A0A6A5W6H1"/>
<feature type="compositionally biased region" description="Pro residues" evidence="1">
    <location>
        <begin position="1"/>
        <end position="29"/>
    </location>
</feature>
<name>A0A6A5W6H1_9PLEO</name>
<keyword evidence="3" id="KW-1185">Reference proteome</keyword>
<dbReference type="Proteomes" id="UP000799779">
    <property type="component" value="Unassembled WGS sequence"/>
</dbReference>
<accession>A0A6A5W6H1</accession>